<sequence>MTKRIFISTVFMLLTSNLMAQNCDCLDNFNFMVNKVSKNYAGYNDKINLNNKRAFSQLTNNLLSRSKKTTNIDSCYVLLRTWTNYFKDHHLRIQLDWRYREKYPNKLSQLNKQIPKFKNLPPPAKDTLAKEASLKQLNDKTLLIALPSFEWDEKKKIDSIIKKNQVLLSKTPYWIIDLRGNMGGNDLTYSPIIPYLYTNSIAIFPSEYWASEDNIKNYEQQLKDKSVDDEAKKYIADAVALMKKNIGSFINPGGKDTIYVKLDSIYEYPKKVAFLIDRNTASSAESLLLTAKQSKKVTIFGENSYGMLDYANSQYFDIFCTEYNLIIPISRSKRLPRNPIDNIGIKPDILIDNNEKQKINLIRLQLEK</sequence>
<dbReference type="InterPro" id="IPR005151">
    <property type="entry name" value="Tail-specific_protease"/>
</dbReference>
<dbReference type="SMART" id="SM00245">
    <property type="entry name" value="TSPc"/>
    <property type="match status" value="1"/>
</dbReference>
<organism evidence="3 4">
    <name type="scientific">Chryseobacterium soldanellicola</name>
    <dbReference type="NCBI Taxonomy" id="311333"/>
    <lineage>
        <taxon>Bacteria</taxon>
        <taxon>Pseudomonadati</taxon>
        <taxon>Bacteroidota</taxon>
        <taxon>Flavobacteriia</taxon>
        <taxon>Flavobacteriales</taxon>
        <taxon>Weeksellaceae</taxon>
        <taxon>Chryseobacterium group</taxon>
        <taxon>Chryseobacterium</taxon>
    </lineage>
</organism>
<dbReference type="GO" id="GO:0006508">
    <property type="term" value="P:proteolysis"/>
    <property type="evidence" value="ECO:0007669"/>
    <property type="project" value="InterPro"/>
</dbReference>
<protein>
    <submittedName>
        <fullName evidence="3">Peptidase family S41</fullName>
    </submittedName>
</protein>
<dbReference type="SUPFAM" id="SSF52096">
    <property type="entry name" value="ClpP/crotonase"/>
    <property type="match status" value="1"/>
</dbReference>
<keyword evidence="1" id="KW-0732">Signal</keyword>
<gene>
    <name evidence="3" type="ORF">SAMN05421664_3246</name>
</gene>
<dbReference type="RefSeq" id="WP_089756739.1">
    <property type="nucleotide sequence ID" value="NZ_FNKL01000004.1"/>
</dbReference>
<accession>A0A1H1FT15</accession>
<proteinExistence type="predicted"/>
<evidence type="ECO:0000313" key="3">
    <source>
        <dbReference type="EMBL" id="SDR04041.1"/>
    </source>
</evidence>
<reference evidence="4" key="1">
    <citation type="submission" date="2016-10" db="EMBL/GenBank/DDBJ databases">
        <authorList>
            <person name="Varghese N."/>
            <person name="Submissions S."/>
        </authorList>
    </citation>
    <scope>NUCLEOTIDE SEQUENCE [LARGE SCALE GENOMIC DNA]</scope>
    <source>
        <strain evidence="4">DSM 17072</strain>
    </source>
</reference>
<dbReference type="Gene3D" id="3.90.226.10">
    <property type="entry name" value="2-enoyl-CoA Hydratase, Chain A, domain 1"/>
    <property type="match status" value="1"/>
</dbReference>
<evidence type="ECO:0000256" key="1">
    <source>
        <dbReference type="SAM" id="SignalP"/>
    </source>
</evidence>
<name>A0A1H1FT15_9FLAO</name>
<feature type="chain" id="PRO_5011759335" evidence="1">
    <location>
        <begin position="21"/>
        <end position="368"/>
    </location>
</feature>
<dbReference type="Pfam" id="PF03572">
    <property type="entry name" value="Peptidase_S41"/>
    <property type="match status" value="1"/>
</dbReference>
<dbReference type="AlphaFoldDB" id="A0A1H1FT15"/>
<evidence type="ECO:0000259" key="2">
    <source>
        <dbReference type="SMART" id="SM00245"/>
    </source>
</evidence>
<dbReference type="STRING" id="311333.SAMN05421664_3246"/>
<dbReference type="OrthoDB" id="2327485at2"/>
<feature type="signal peptide" evidence="1">
    <location>
        <begin position="1"/>
        <end position="20"/>
    </location>
</feature>
<dbReference type="InterPro" id="IPR029045">
    <property type="entry name" value="ClpP/crotonase-like_dom_sf"/>
</dbReference>
<evidence type="ECO:0000313" key="4">
    <source>
        <dbReference type="Proteomes" id="UP000199627"/>
    </source>
</evidence>
<dbReference type="GO" id="GO:0008236">
    <property type="term" value="F:serine-type peptidase activity"/>
    <property type="evidence" value="ECO:0007669"/>
    <property type="project" value="InterPro"/>
</dbReference>
<keyword evidence="4" id="KW-1185">Reference proteome</keyword>
<dbReference type="Proteomes" id="UP000199627">
    <property type="component" value="Unassembled WGS sequence"/>
</dbReference>
<dbReference type="EMBL" id="FNKL01000004">
    <property type="protein sequence ID" value="SDR04041.1"/>
    <property type="molecule type" value="Genomic_DNA"/>
</dbReference>
<feature type="domain" description="Tail specific protease" evidence="2">
    <location>
        <begin position="154"/>
        <end position="352"/>
    </location>
</feature>